<evidence type="ECO:0000313" key="3">
    <source>
        <dbReference type="Proteomes" id="UP001275084"/>
    </source>
</evidence>
<name>A0AAJ0MEP1_9PEZI</name>
<evidence type="ECO:0000256" key="1">
    <source>
        <dbReference type="SAM" id="MobiDB-lite"/>
    </source>
</evidence>
<evidence type="ECO:0000313" key="2">
    <source>
        <dbReference type="EMBL" id="KAK3353695.1"/>
    </source>
</evidence>
<comment type="caution">
    <text evidence="2">The sequence shown here is derived from an EMBL/GenBank/DDBJ whole genome shotgun (WGS) entry which is preliminary data.</text>
</comment>
<dbReference type="EMBL" id="JAUIQD010000004">
    <property type="protein sequence ID" value="KAK3353695.1"/>
    <property type="molecule type" value="Genomic_DNA"/>
</dbReference>
<dbReference type="Proteomes" id="UP001275084">
    <property type="component" value="Unassembled WGS sequence"/>
</dbReference>
<gene>
    <name evidence="2" type="ORF">B0T25DRAFT_568884</name>
</gene>
<protein>
    <submittedName>
        <fullName evidence="2">Uncharacterized protein</fullName>
    </submittedName>
</protein>
<proteinExistence type="predicted"/>
<organism evidence="2 3">
    <name type="scientific">Lasiosphaeria hispida</name>
    <dbReference type="NCBI Taxonomy" id="260671"/>
    <lineage>
        <taxon>Eukaryota</taxon>
        <taxon>Fungi</taxon>
        <taxon>Dikarya</taxon>
        <taxon>Ascomycota</taxon>
        <taxon>Pezizomycotina</taxon>
        <taxon>Sordariomycetes</taxon>
        <taxon>Sordariomycetidae</taxon>
        <taxon>Sordariales</taxon>
        <taxon>Lasiosphaeriaceae</taxon>
        <taxon>Lasiosphaeria</taxon>
    </lineage>
</organism>
<dbReference type="AlphaFoldDB" id="A0AAJ0MEP1"/>
<sequence>MDKRPPVLLGPLSNFGGDWNLRWPSTVRYTGRQDIIVPRTTPQDDPRTSSTSSGNAQAVSPAYTARLQESDIRLLHLSPSAAEDTPLHATLEACPDNDCSEYEAVPYS</sequence>
<feature type="region of interest" description="Disordered" evidence="1">
    <location>
        <begin position="32"/>
        <end position="63"/>
    </location>
</feature>
<keyword evidence="3" id="KW-1185">Reference proteome</keyword>
<reference evidence="2" key="1">
    <citation type="journal article" date="2023" name="Mol. Phylogenet. Evol.">
        <title>Genome-scale phylogeny and comparative genomics of the fungal order Sordariales.</title>
        <authorList>
            <person name="Hensen N."/>
            <person name="Bonometti L."/>
            <person name="Westerberg I."/>
            <person name="Brannstrom I.O."/>
            <person name="Guillou S."/>
            <person name="Cros-Aarteil S."/>
            <person name="Calhoun S."/>
            <person name="Haridas S."/>
            <person name="Kuo A."/>
            <person name="Mondo S."/>
            <person name="Pangilinan J."/>
            <person name="Riley R."/>
            <person name="LaButti K."/>
            <person name="Andreopoulos B."/>
            <person name="Lipzen A."/>
            <person name="Chen C."/>
            <person name="Yan M."/>
            <person name="Daum C."/>
            <person name="Ng V."/>
            <person name="Clum A."/>
            <person name="Steindorff A."/>
            <person name="Ohm R.A."/>
            <person name="Martin F."/>
            <person name="Silar P."/>
            <person name="Natvig D.O."/>
            <person name="Lalanne C."/>
            <person name="Gautier V."/>
            <person name="Ament-Velasquez S.L."/>
            <person name="Kruys A."/>
            <person name="Hutchinson M.I."/>
            <person name="Powell A.J."/>
            <person name="Barry K."/>
            <person name="Miller A.N."/>
            <person name="Grigoriev I.V."/>
            <person name="Debuchy R."/>
            <person name="Gladieux P."/>
            <person name="Hiltunen Thoren M."/>
            <person name="Johannesson H."/>
        </authorList>
    </citation>
    <scope>NUCLEOTIDE SEQUENCE</scope>
    <source>
        <strain evidence="2">CBS 955.72</strain>
    </source>
</reference>
<accession>A0AAJ0MEP1</accession>
<reference evidence="2" key="2">
    <citation type="submission" date="2023-06" db="EMBL/GenBank/DDBJ databases">
        <authorList>
            <consortium name="Lawrence Berkeley National Laboratory"/>
            <person name="Haridas S."/>
            <person name="Hensen N."/>
            <person name="Bonometti L."/>
            <person name="Westerberg I."/>
            <person name="Brannstrom I.O."/>
            <person name="Guillou S."/>
            <person name="Cros-Aarteil S."/>
            <person name="Calhoun S."/>
            <person name="Kuo A."/>
            <person name="Mondo S."/>
            <person name="Pangilinan J."/>
            <person name="Riley R."/>
            <person name="Labutti K."/>
            <person name="Andreopoulos B."/>
            <person name="Lipzen A."/>
            <person name="Chen C."/>
            <person name="Yanf M."/>
            <person name="Daum C."/>
            <person name="Ng V."/>
            <person name="Clum A."/>
            <person name="Steindorff A."/>
            <person name="Ohm R."/>
            <person name="Martin F."/>
            <person name="Silar P."/>
            <person name="Natvig D."/>
            <person name="Lalanne C."/>
            <person name="Gautier V."/>
            <person name="Ament-Velasquez S.L."/>
            <person name="Kruys A."/>
            <person name="Hutchinson M.I."/>
            <person name="Powell A.J."/>
            <person name="Barry K."/>
            <person name="Miller A.N."/>
            <person name="Grigoriev I.V."/>
            <person name="Debuchy R."/>
            <person name="Gladieux P."/>
            <person name="Thoren M.H."/>
            <person name="Johannesson H."/>
        </authorList>
    </citation>
    <scope>NUCLEOTIDE SEQUENCE</scope>
    <source>
        <strain evidence="2">CBS 955.72</strain>
    </source>
</reference>
<feature type="compositionally biased region" description="Polar residues" evidence="1">
    <location>
        <begin position="48"/>
        <end position="58"/>
    </location>
</feature>